<protein>
    <recommendedName>
        <fullName evidence="5">Toprim-like</fullName>
    </recommendedName>
</protein>
<dbReference type="Pfam" id="PF21957">
    <property type="entry name" value="Zn_ribbon_16"/>
    <property type="match status" value="1"/>
</dbReference>
<dbReference type="AlphaFoldDB" id="A0A1R3XS00"/>
<evidence type="ECO:0000259" key="2">
    <source>
        <dbReference type="Pfam" id="PF21957"/>
    </source>
</evidence>
<reference evidence="4" key="1">
    <citation type="submission" date="2017-01" db="EMBL/GenBank/DDBJ databases">
        <authorList>
            <person name="Varghese N."/>
            <person name="Submissions S."/>
        </authorList>
    </citation>
    <scope>NUCLEOTIDE SEQUENCE [LARGE SCALE GENOMIC DNA]</scope>
    <source>
        <strain evidence="4">LP100</strain>
    </source>
</reference>
<dbReference type="Proteomes" id="UP000187181">
    <property type="component" value="Unassembled WGS sequence"/>
</dbReference>
<sequence length="310" mass="35937">MNNDYRFCLEPYAGKKSRHTCPSCEKRNEFTRYIDMNTEQYLNANVGRCNRISKCSYHYTPSQYFENNPDQHDNYVSPKEEPLTFRKGVSYVPDTVFRNSLRKYDQNNFVAYINTLFSSEQISQLISRYFIGTAKRWKGATVFYQVDTKGRVRAGKIIQYNPITGKRIKNPRDHVSWVHSALKLPDYNLEQCFFGEHLLSIGQKKTVAIVESEKTAIVASVYFPELIWLAAGSINGLSYKKCQVLRGREIILYPDLNGFEEWSNKAIQLSNISTFEVSDILERWGTEVDRKNGLDLADFLIRVNQQGIKP</sequence>
<keyword evidence="4" id="KW-1185">Reference proteome</keyword>
<feature type="domain" description="DUF6371" evidence="1">
    <location>
        <begin position="107"/>
        <end position="256"/>
    </location>
</feature>
<dbReference type="Pfam" id="PF19898">
    <property type="entry name" value="DUF6371"/>
    <property type="match status" value="1"/>
</dbReference>
<organism evidence="3 4">
    <name type="scientific">Pontibacter indicus</name>
    <dbReference type="NCBI Taxonomy" id="1317125"/>
    <lineage>
        <taxon>Bacteria</taxon>
        <taxon>Pseudomonadati</taxon>
        <taxon>Bacteroidota</taxon>
        <taxon>Cytophagia</taxon>
        <taxon>Cytophagales</taxon>
        <taxon>Hymenobacteraceae</taxon>
        <taxon>Pontibacter</taxon>
    </lineage>
</organism>
<gene>
    <name evidence="3" type="ORF">SAMN05444128_3694</name>
</gene>
<evidence type="ECO:0008006" key="5">
    <source>
        <dbReference type="Google" id="ProtNLM"/>
    </source>
</evidence>
<dbReference type="EMBL" id="FTPP01000004">
    <property type="protein sequence ID" value="SIT94651.1"/>
    <property type="molecule type" value="Genomic_DNA"/>
</dbReference>
<dbReference type="STRING" id="1317125.SAMN05444128_3694"/>
<name>A0A1R3XS00_9BACT</name>
<evidence type="ECO:0000313" key="4">
    <source>
        <dbReference type="Proteomes" id="UP000187181"/>
    </source>
</evidence>
<evidence type="ECO:0000313" key="3">
    <source>
        <dbReference type="EMBL" id="SIT94651.1"/>
    </source>
</evidence>
<proteinExistence type="predicted"/>
<feature type="domain" description="Zinc beta-ribbon finger putative" evidence="2">
    <location>
        <begin position="5"/>
        <end position="69"/>
    </location>
</feature>
<dbReference type="RefSeq" id="WP_244554766.1">
    <property type="nucleotide sequence ID" value="NZ_FTPP01000004.1"/>
</dbReference>
<dbReference type="InterPro" id="IPR045951">
    <property type="entry name" value="DUF6371"/>
</dbReference>
<dbReference type="InterPro" id="IPR047731">
    <property type="entry name" value="Zinc_ribbon_put"/>
</dbReference>
<accession>A0A1R3XS00</accession>
<dbReference type="NCBIfam" id="NF040506">
    <property type="entry name" value="PG0870_Nterm"/>
    <property type="match status" value="1"/>
</dbReference>
<evidence type="ECO:0000259" key="1">
    <source>
        <dbReference type="Pfam" id="PF19898"/>
    </source>
</evidence>